<accession>A0ABM4CAE2</accession>
<proteinExistence type="predicted"/>
<dbReference type="Proteomes" id="UP001652625">
    <property type="component" value="Chromosome 08"/>
</dbReference>
<evidence type="ECO:0000313" key="3">
    <source>
        <dbReference type="Proteomes" id="UP001652625"/>
    </source>
</evidence>
<evidence type="ECO:0000313" key="4">
    <source>
        <dbReference type="RefSeq" id="XP_065658618.1"/>
    </source>
</evidence>
<dbReference type="Pfam" id="PF14291">
    <property type="entry name" value="DUF4371"/>
    <property type="match status" value="1"/>
</dbReference>
<dbReference type="Pfam" id="PF05699">
    <property type="entry name" value="Dimer_Tnp_hAT"/>
    <property type="match status" value="1"/>
</dbReference>
<dbReference type="GeneID" id="136083137"/>
<name>A0ABM4CAE2_HYDVU</name>
<dbReference type="SUPFAM" id="SSF53098">
    <property type="entry name" value="Ribonuclease H-like"/>
    <property type="match status" value="1"/>
</dbReference>
<reference evidence="4" key="1">
    <citation type="submission" date="2025-08" db="UniProtKB">
        <authorList>
            <consortium name="RefSeq"/>
        </authorList>
    </citation>
    <scope>IDENTIFICATION</scope>
</reference>
<feature type="domain" description="DUF4371" evidence="2">
    <location>
        <begin position="17"/>
        <end position="182"/>
    </location>
</feature>
<dbReference type="PANTHER" id="PTHR45749:SF35">
    <property type="entry name" value="AC-LIKE TRANSPOSASE-RELATED"/>
    <property type="match status" value="1"/>
</dbReference>
<protein>
    <submittedName>
        <fullName evidence="4">Zinc finger MYM-type protein 1-like</fullName>
    </submittedName>
</protein>
<dbReference type="InterPro" id="IPR008906">
    <property type="entry name" value="HATC_C_dom"/>
</dbReference>
<keyword evidence="3" id="KW-1185">Reference proteome</keyword>
<evidence type="ECO:0000259" key="2">
    <source>
        <dbReference type="Pfam" id="PF14291"/>
    </source>
</evidence>
<dbReference type="RefSeq" id="XP_065658618.1">
    <property type="nucleotide sequence ID" value="XM_065802546.1"/>
</dbReference>
<dbReference type="PANTHER" id="PTHR45749">
    <property type="match status" value="1"/>
</dbReference>
<evidence type="ECO:0000259" key="1">
    <source>
        <dbReference type="Pfam" id="PF05699"/>
    </source>
</evidence>
<sequence length="449" mass="51935">MHHSNDFSELRYSVDREQCLDFRGNSDVLHKKRIGNFLKLVELLAQSDAVMADHVHRIKNEEINTHYLVKNIQNELIQIIEKRIREEVLSKLQMAKYFSTIVDCTQDVSKVEQMSNVLRFVQMKNAEVKVCEHFIDFIPVEQTTGAALKDVILQILTQTGIPIEDMRGQGYDNGANMRGHQSGVQKRILEKNSRVFFVPCHAHSLNLVVNDAAKSSREVVAYFEMVQAIYNFLSGSSRRWTNIEIDISEAKQTLNKKVNFLKLYRSDEAFKKVISDAELIAAELDLEPSFLFEVSIRPSAINWIEERFNQLYENCDVFQFLYDFANIKKDFSKESHREKYELLALSELIEPKTSPLKVLEFILRNNNFTPNISIALRILLTQPVSVASAERSFSKLKLIKDYLRSIMSQNRLTGLSLISIESDMAKKLDFTELMKAFASEKSRRVNFFH</sequence>
<organism evidence="3 4">
    <name type="scientific">Hydra vulgaris</name>
    <name type="common">Hydra</name>
    <name type="synonym">Hydra attenuata</name>
    <dbReference type="NCBI Taxonomy" id="6087"/>
    <lineage>
        <taxon>Eukaryota</taxon>
        <taxon>Metazoa</taxon>
        <taxon>Cnidaria</taxon>
        <taxon>Hydrozoa</taxon>
        <taxon>Hydroidolina</taxon>
        <taxon>Anthoathecata</taxon>
        <taxon>Aplanulata</taxon>
        <taxon>Hydridae</taxon>
        <taxon>Hydra</taxon>
    </lineage>
</organism>
<dbReference type="InterPro" id="IPR012337">
    <property type="entry name" value="RNaseH-like_sf"/>
</dbReference>
<feature type="domain" description="HAT C-terminal dimerisation" evidence="1">
    <location>
        <begin position="347"/>
        <end position="424"/>
    </location>
</feature>
<gene>
    <name evidence="4" type="primary">LOC136083137</name>
</gene>
<dbReference type="InterPro" id="IPR025398">
    <property type="entry name" value="DUF4371"/>
</dbReference>